<feature type="transmembrane region" description="Helical" evidence="6">
    <location>
        <begin position="326"/>
        <end position="343"/>
    </location>
</feature>
<dbReference type="GO" id="GO:0005886">
    <property type="term" value="C:plasma membrane"/>
    <property type="evidence" value="ECO:0007669"/>
    <property type="project" value="UniProtKB-SubCell"/>
</dbReference>
<feature type="transmembrane region" description="Helical" evidence="6">
    <location>
        <begin position="350"/>
        <end position="367"/>
    </location>
</feature>
<evidence type="ECO:0000259" key="7">
    <source>
        <dbReference type="Pfam" id="PF03772"/>
    </source>
</evidence>
<dbReference type="PANTHER" id="PTHR30619:SF7">
    <property type="entry name" value="BETA-LACTAMASE DOMAIN PROTEIN"/>
    <property type="match status" value="1"/>
</dbReference>
<feature type="domain" description="DUF4131" evidence="8">
    <location>
        <begin position="27"/>
        <end position="192"/>
    </location>
</feature>
<keyword evidence="4 6" id="KW-1133">Transmembrane helix</keyword>
<dbReference type="AlphaFoldDB" id="A0A2H0KP93"/>
<evidence type="ECO:0000256" key="5">
    <source>
        <dbReference type="ARBA" id="ARBA00023136"/>
    </source>
</evidence>
<proteinExistence type="predicted"/>
<dbReference type="EMBL" id="PCVN01000125">
    <property type="protein sequence ID" value="PIQ73966.1"/>
    <property type="molecule type" value="Genomic_DNA"/>
</dbReference>
<evidence type="ECO:0008006" key="11">
    <source>
        <dbReference type="Google" id="ProtNLM"/>
    </source>
</evidence>
<comment type="caution">
    <text evidence="9">The sequence shown here is derived from an EMBL/GenBank/DDBJ whole genome shotgun (WGS) entry which is preliminary data.</text>
</comment>
<dbReference type="PANTHER" id="PTHR30619">
    <property type="entry name" value="DNA INTERNALIZATION/COMPETENCE PROTEIN COMEC/REC2"/>
    <property type="match status" value="1"/>
</dbReference>
<dbReference type="Proteomes" id="UP000231550">
    <property type="component" value="Unassembled WGS sequence"/>
</dbReference>
<dbReference type="Pfam" id="PF13567">
    <property type="entry name" value="DUF4131"/>
    <property type="match status" value="1"/>
</dbReference>
<feature type="transmembrane region" description="Helical" evidence="6">
    <location>
        <begin position="387"/>
        <end position="406"/>
    </location>
</feature>
<dbReference type="NCBIfam" id="TIGR00360">
    <property type="entry name" value="ComEC_N-term"/>
    <property type="match status" value="1"/>
</dbReference>
<feature type="transmembrane region" description="Helical" evidence="6">
    <location>
        <begin position="31"/>
        <end position="48"/>
    </location>
</feature>
<dbReference type="InterPro" id="IPR052159">
    <property type="entry name" value="Competence_DNA_uptake"/>
</dbReference>
<feature type="transmembrane region" description="Helical" evidence="6">
    <location>
        <begin position="479"/>
        <end position="497"/>
    </location>
</feature>
<evidence type="ECO:0000256" key="4">
    <source>
        <dbReference type="ARBA" id="ARBA00022989"/>
    </source>
</evidence>
<keyword evidence="5 6" id="KW-0472">Membrane</keyword>
<evidence type="ECO:0000256" key="3">
    <source>
        <dbReference type="ARBA" id="ARBA00022692"/>
    </source>
</evidence>
<sequence>MNLTKSRIFFYFCLSFVGGVAIASFFKIPQVLIGIFLIMATIAVVISWMKRWEVVVFGLCLFFLLFGIWRFQSVLLPAGNNISHYADGKTAVFLSGVVAAEPDVRADNVRLKIRAQKLVLNGAEGLILIGADKGISVSGYTLVMAEKYPEYRYGDEIEFRGKLGVPKNFEDFDYKAYLAKDDIYSVMYYPETRLLGKNKGNFVQATLFKIKDSFKENLSRVLPEPQASLADGLILGEKATLPEDLVNNFNTVGVTHIIALSGFNITIIAESLRRLFDSLMISRRYSFWLAIFLIVGFVIMTGASPSIVRAAVMGILLILAQKTGRLYSIRNALVFAGMAMIFFNPKILRFDLGFQLSFMATLGLAYISPLLEKYLEWLPKKFDLRGIAGATLGAQLAVLPLILYSFGRLSLIAPVANLLILPIIPLAMLWVFLGGAAGFVWYWFAQCFGWVSWLFLTYQIKIAALLAKIPYAAVGLKINWIWLVVLYLILWAVVIRACPRLKNEPSPRRAGRFRE</sequence>
<keyword evidence="2" id="KW-1003">Cell membrane</keyword>
<name>A0A2H0KP93_9BACT</name>
<keyword evidence="3 6" id="KW-0812">Transmembrane</keyword>
<feature type="transmembrane region" description="Helical" evidence="6">
    <location>
        <begin position="418"/>
        <end position="444"/>
    </location>
</feature>
<feature type="transmembrane region" description="Helical" evidence="6">
    <location>
        <begin position="6"/>
        <end position="26"/>
    </location>
</feature>
<evidence type="ECO:0000259" key="8">
    <source>
        <dbReference type="Pfam" id="PF13567"/>
    </source>
</evidence>
<feature type="transmembrane region" description="Helical" evidence="6">
    <location>
        <begin position="54"/>
        <end position="71"/>
    </location>
</feature>
<feature type="transmembrane region" description="Helical" evidence="6">
    <location>
        <begin position="287"/>
        <end position="320"/>
    </location>
</feature>
<organism evidence="9 10">
    <name type="scientific">Candidatus Portnoybacteria bacterium CG11_big_fil_rev_8_21_14_0_20_44_10</name>
    <dbReference type="NCBI Taxonomy" id="1974818"/>
    <lineage>
        <taxon>Bacteria</taxon>
        <taxon>Candidatus Portnoyibacteriota</taxon>
    </lineage>
</organism>
<dbReference type="InterPro" id="IPR004477">
    <property type="entry name" value="ComEC_N"/>
</dbReference>
<evidence type="ECO:0000256" key="6">
    <source>
        <dbReference type="SAM" id="Phobius"/>
    </source>
</evidence>
<dbReference type="Pfam" id="PF03772">
    <property type="entry name" value="Competence"/>
    <property type="match status" value="1"/>
</dbReference>
<evidence type="ECO:0000313" key="10">
    <source>
        <dbReference type="Proteomes" id="UP000231550"/>
    </source>
</evidence>
<protein>
    <recommendedName>
        <fullName evidence="11">ComEC/Rec2-related protein domain-containing protein</fullName>
    </recommendedName>
</protein>
<feature type="transmembrane region" description="Helical" evidence="6">
    <location>
        <begin position="450"/>
        <end position="467"/>
    </location>
</feature>
<accession>A0A2H0KP93</accession>
<feature type="domain" description="ComEC/Rec2-related protein" evidence="7">
    <location>
        <begin position="233"/>
        <end position="495"/>
    </location>
</feature>
<evidence type="ECO:0000256" key="2">
    <source>
        <dbReference type="ARBA" id="ARBA00022475"/>
    </source>
</evidence>
<dbReference type="InterPro" id="IPR025405">
    <property type="entry name" value="DUF4131"/>
</dbReference>
<reference evidence="9 10" key="1">
    <citation type="submission" date="2017-09" db="EMBL/GenBank/DDBJ databases">
        <title>Depth-based differentiation of microbial function through sediment-hosted aquifers and enrichment of novel symbionts in the deep terrestrial subsurface.</title>
        <authorList>
            <person name="Probst A.J."/>
            <person name="Ladd B."/>
            <person name="Jarett J.K."/>
            <person name="Geller-Mcgrath D.E."/>
            <person name="Sieber C.M."/>
            <person name="Emerson J.B."/>
            <person name="Anantharaman K."/>
            <person name="Thomas B.C."/>
            <person name="Malmstrom R."/>
            <person name="Stieglmeier M."/>
            <person name="Klingl A."/>
            <person name="Woyke T."/>
            <person name="Ryan C.M."/>
            <person name="Banfield J.F."/>
        </authorList>
    </citation>
    <scope>NUCLEOTIDE SEQUENCE [LARGE SCALE GENOMIC DNA]</scope>
    <source>
        <strain evidence="9">CG11_big_fil_rev_8_21_14_0_20_44_10</strain>
    </source>
</reference>
<evidence type="ECO:0000313" key="9">
    <source>
        <dbReference type="EMBL" id="PIQ73966.1"/>
    </source>
</evidence>
<evidence type="ECO:0000256" key="1">
    <source>
        <dbReference type="ARBA" id="ARBA00004651"/>
    </source>
</evidence>
<comment type="subcellular location">
    <subcellularLocation>
        <location evidence="1">Cell membrane</location>
        <topology evidence="1">Multi-pass membrane protein</topology>
    </subcellularLocation>
</comment>
<gene>
    <name evidence="9" type="ORF">COV85_04605</name>
</gene>